<protein>
    <submittedName>
        <fullName evidence="1">Uncharacterized protein</fullName>
    </submittedName>
</protein>
<dbReference type="EMBL" id="JAUHHV010000008">
    <property type="protein sequence ID" value="KAK1415831.1"/>
    <property type="molecule type" value="Genomic_DNA"/>
</dbReference>
<evidence type="ECO:0000313" key="2">
    <source>
        <dbReference type="Proteomes" id="UP001229421"/>
    </source>
</evidence>
<comment type="caution">
    <text evidence="1">The sequence shown here is derived from an EMBL/GenBank/DDBJ whole genome shotgun (WGS) entry which is preliminary data.</text>
</comment>
<proteinExistence type="predicted"/>
<organism evidence="1 2">
    <name type="scientific">Tagetes erecta</name>
    <name type="common">African marigold</name>
    <dbReference type="NCBI Taxonomy" id="13708"/>
    <lineage>
        <taxon>Eukaryota</taxon>
        <taxon>Viridiplantae</taxon>
        <taxon>Streptophyta</taxon>
        <taxon>Embryophyta</taxon>
        <taxon>Tracheophyta</taxon>
        <taxon>Spermatophyta</taxon>
        <taxon>Magnoliopsida</taxon>
        <taxon>eudicotyledons</taxon>
        <taxon>Gunneridae</taxon>
        <taxon>Pentapetalae</taxon>
        <taxon>asterids</taxon>
        <taxon>campanulids</taxon>
        <taxon>Asterales</taxon>
        <taxon>Asteraceae</taxon>
        <taxon>Asteroideae</taxon>
        <taxon>Heliantheae alliance</taxon>
        <taxon>Tageteae</taxon>
        <taxon>Tagetes</taxon>
    </lineage>
</organism>
<accession>A0AAD8NPE2</accession>
<evidence type="ECO:0000313" key="1">
    <source>
        <dbReference type="EMBL" id="KAK1415831.1"/>
    </source>
</evidence>
<gene>
    <name evidence="1" type="ORF">QVD17_31619</name>
</gene>
<dbReference type="Proteomes" id="UP001229421">
    <property type="component" value="Unassembled WGS sequence"/>
</dbReference>
<dbReference type="AlphaFoldDB" id="A0AAD8NPE2"/>
<keyword evidence="2" id="KW-1185">Reference proteome</keyword>
<sequence>MYLNVLFCKKNVFCFDQVRGCCCFQKGYLIRGAFSAIAKLLLSKAYKAADCLDPFPQAIKNTWLPTLKTHVKHNPDHI</sequence>
<reference evidence="1" key="1">
    <citation type="journal article" date="2023" name="bioRxiv">
        <title>Improved chromosome-level genome assembly for marigold (Tagetes erecta).</title>
        <authorList>
            <person name="Jiang F."/>
            <person name="Yuan L."/>
            <person name="Wang S."/>
            <person name="Wang H."/>
            <person name="Xu D."/>
            <person name="Wang A."/>
            <person name="Fan W."/>
        </authorList>
    </citation>
    <scope>NUCLEOTIDE SEQUENCE</scope>
    <source>
        <strain evidence="1">WSJ</strain>
        <tissue evidence="1">Leaf</tissue>
    </source>
</reference>
<name>A0AAD8NPE2_TARER</name>